<organism evidence="2 3">
    <name type="scientific">Cyclocybe aegerita</name>
    <name type="common">Black poplar mushroom</name>
    <name type="synonym">Agrocybe aegerita</name>
    <dbReference type="NCBI Taxonomy" id="1973307"/>
    <lineage>
        <taxon>Eukaryota</taxon>
        <taxon>Fungi</taxon>
        <taxon>Dikarya</taxon>
        <taxon>Basidiomycota</taxon>
        <taxon>Agaricomycotina</taxon>
        <taxon>Agaricomycetes</taxon>
        <taxon>Agaricomycetidae</taxon>
        <taxon>Agaricales</taxon>
        <taxon>Agaricineae</taxon>
        <taxon>Bolbitiaceae</taxon>
        <taxon>Cyclocybe</taxon>
    </lineage>
</organism>
<dbReference type="InterPro" id="IPR000477">
    <property type="entry name" value="RT_dom"/>
</dbReference>
<evidence type="ECO:0000259" key="1">
    <source>
        <dbReference type="PROSITE" id="PS50878"/>
    </source>
</evidence>
<dbReference type="OrthoDB" id="2446696at2759"/>
<dbReference type="CDD" id="cd01647">
    <property type="entry name" value="RT_LTR"/>
    <property type="match status" value="1"/>
</dbReference>
<name>A0A8S0XWQ7_CYCAE</name>
<proteinExistence type="predicted"/>
<sequence>MFFGLCNSPASFQKMMDNIFVAEIDGGWLIVYIDDLLICANTIQELREKTCSVLSQLRKHNLYIKPEKCEWEVEEVEMLGTIVKYGEAKMSSRKIKAITDWPIPTTVHQTRGFVGLANFYRRFIRKFSEIARPLHDLTKKDAFFDWTPECQEAFEALKKCFTEEPILIMPDQAKPFQIESDASKFASGAVLTQLDENGLQHPCAFYSQSFSPTKRNYQVYERELLGII</sequence>
<dbReference type="Pfam" id="PF00078">
    <property type="entry name" value="RVT_1"/>
    <property type="match status" value="1"/>
</dbReference>
<dbReference type="Proteomes" id="UP000467700">
    <property type="component" value="Unassembled WGS sequence"/>
</dbReference>
<dbReference type="PANTHER" id="PTHR33064:SF37">
    <property type="entry name" value="RIBONUCLEASE H"/>
    <property type="match status" value="1"/>
</dbReference>
<dbReference type="EMBL" id="CACVBS010000057">
    <property type="protein sequence ID" value="CAA7267151.1"/>
    <property type="molecule type" value="Genomic_DNA"/>
</dbReference>
<accession>A0A8S0XWQ7</accession>
<dbReference type="PANTHER" id="PTHR33064">
    <property type="entry name" value="POL PROTEIN"/>
    <property type="match status" value="1"/>
</dbReference>
<evidence type="ECO:0000313" key="3">
    <source>
        <dbReference type="Proteomes" id="UP000467700"/>
    </source>
</evidence>
<reference evidence="2 3" key="1">
    <citation type="submission" date="2020-01" db="EMBL/GenBank/DDBJ databases">
        <authorList>
            <person name="Gupta K D."/>
        </authorList>
    </citation>
    <scope>NUCLEOTIDE SEQUENCE [LARGE SCALE GENOMIC DNA]</scope>
</reference>
<evidence type="ECO:0000313" key="2">
    <source>
        <dbReference type="EMBL" id="CAA7267151.1"/>
    </source>
</evidence>
<keyword evidence="3" id="KW-1185">Reference proteome</keyword>
<feature type="domain" description="Reverse transcriptase" evidence="1">
    <location>
        <begin position="1"/>
        <end position="83"/>
    </location>
</feature>
<dbReference type="FunFam" id="3.30.70.270:FF:000020">
    <property type="entry name" value="Transposon Tf2-6 polyprotein-like Protein"/>
    <property type="match status" value="1"/>
</dbReference>
<dbReference type="InterPro" id="IPR041577">
    <property type="entry name" value="RT_RNaseH_2"/>
</dbReference>
<dbReference type="SUPFAM" id="SSF56672">
    <property type="entry name" value="DNA/RNA polymerases"/>
    <property type="match status" value="1"/>
</dbReference>
<dbReference type="InterPro" id="IPR043502">
    <property type="entry name" value="DNA/RNA_pol_sf"/>
</dbReference>
<protein>
    <recommendedName>
        <fullName evidence="1">Reverse transcriptase domain-containing protein</fullName>
    </recommendedName>
</protein>
<gene>
    <name evidence="2" type="ORF">AAE3_LOCUS9369</name>
</gene>
<dbReference type="Pfam" id="PF17919">
    <property type="entry name" value="RT_RNaseH_2"/>
    <property type="match status" value="1"/>
</dbReference>
<dbReference type="AlphaFoldDB" id="A0A8S0XWQ7"/>
<dbReference type="PROSITE" id="PS50878">
    <property type="entry name" value="RT_POL"/>
    <property type="match status" value="1"/>
</dbReference>
<comment type="caution">
    <text evidence="2">The sequence shown here is derived from an EMBL/GenBank/DDBJ whole genome shotgun (WGS) entry which is preliminary data.</text>
</comment>
<dbReference type="InterPro" id="IPR051320">
    <property type="entry name" value="Viral_Replic_Matur_Polypro"/>
</dbReference>
<dbReference type="Gene3D" id="3.30.70.270">
    <property type="match status" value="2"/>
</dbReference>
<dbReference type="InterPro" id="IPR043128">
    <property type="entry name" value="Rev_trsase/Diguanyl_cyclase"/>
</dbReference>